<evidence type="ECO:0000313" key="3">
    <source>
        <dbReference type="Proteomes" id="UP000294506"/>
    </source>
</evidence>
<protein>
    <submittedName>
        <fullName evidence="2">Uncharacterized protein</fullName>
    </submittedName>
</protein>
<sequence length="193" mass="20885">MLILASMTPFALLGCAAEEEPSPPTQPSSESAPPVEESEEPQQTSTPEPEEQPDTSPDDGDSGEIPQGEGPGGDLPDPDEIDIERTEELGAYFSEEEACMFIGSMMEGLQTDMNEGVEDQEVLDEIYSAVEQNYILVPVELREPLENILALVDTDVESLDEEAVLVAAEPVDGWFTVEFCEGEYHNQTSGGDA</sequence>
<reference evidence="2 3" key="1">
    <citation type="submission" date="2019-03" db="EMBL/GenBank/DDBJ databases">
        <title>Genomic Encyclopedia of Type Strains, Phase III (KMG-III): the genomes of soil and plant-associated and newly described type strains.</title>
        <authorList>
            <person name="Whitman W."/>
        </authorList>
    </citation>
    <scope>NUCLEOTIDE SEQUENCE [LARGE SCALE GENOMIC DNA]</scope>
    <source>
        <strain evidence="2 3">DSM 27373</strain>
    </source>
</reference>
<accession>A0A4R7G7Y5</accession>
<dbReference type="EMBL" id="SOAN01000001">
    <property type="protein sequence ID" value="TDS87545.1"/>
    <property type="molecule type" value="Genomic_DNA"/>
</dbReference>
<name>A0A4R7G7Y5_9MICC</name>
<keyword evidence="3" id="KW-1185">Reference proteome</keyword>
<evidence type="ECO:0000256" key="1">
    <source>
        <dbReference type="SAM" id="MobiDB-lite"/>
    </source>
</evidence>
<evidence type="ECO:0000313" key="2">
    <source>
        <dbReference type="EMBL" id="TDS87545.1"/>
    </source>
</evidence>
<feature type="compositionally biased region" description="Low complexity" evidence="1">
    <location>
        <begin position="27"/>
        <end position="47"/>
    </location>
</feature>
<gene>
    <name evidence="2" type="ORF">EV640_101331</name>
</gene>
<comment type="caution">
    <text evidence="2">The sequence shown here is derived from an EMBL/GenBank/DDBJ whole genome shotgun (WGS) entry which is preliminary data.</text>
</comment>
<dbReference type="AlphaFoldDB" id="A0A4R7G7Y5"/>
<organism evidence="2 3">
    <name type="scientific">Nesterenkonia aurantiaca</name>
    <dbReference type="NCBI Taxonomy" id="1436010"/>
    <lineage>
        <taxon>Bacteria</taxon>
        <taxon>Bacillati</taxon>
        <taxon>Actinomycetota</taxon>
        <taxon>Actinomycetes</taxon>
        <taxon>Micrococcales</taxon>
        <taxon>Micrococcaceae</taxon>
        <taxon>Nesterenkonia</taxon>
    </lineage>
</organism>
<feature type="region of interest" description="Disordered" evidence="1">
    <location>
        <begin position="14"/>
        <end position="80"/>
    </location>
</feature>
<proteinExistence type="predicted"/>
<feature type="compositionally biased region" description="Acidic residues" evidence="1">
    <location>
        <begin position="48"/>
        <end position="62"/>
    </location>
</feature>
<dbReference type="Proteomes" id="UP000294506">
    <property type="component" value="Unassembled WGS sequence"/>
</dbReference>